<accession>A0A7S5UYS5</accession>
<dbReference type="Proteomes" id="UP000646667">
    <property type="component" value="Segment"/>
</dbReference>
<reference evidence="2 3" key="1">
    <citation type="submission" date="2020-01" db="EMBL/GenBank/DDBJ databases">
        <title>Patterns of diversity and host range of bacteriophage communities associated with bean-nodulatin bacteria.</title>
        <authorList>
            <person name="Vann Cauwenberghe J."/>
            <person name="Santamaria R.I."/>
            <person name="Bustos P."/>
            <person name="Juarez S."/>
            <person name="Gonzalez V."/>
        </authorList>
    </citation>
    <scope>NUCLEOTIDE SEQUENCE [LARGE SCALE GENOMIC DNA]</scope>
    <source>
        <strain evidence="3">RHph</strain>
    </source>
</reference>
<gene>
    <name evidence="2" type="ORF">EVC06_076</name>
</gene>
<dbReference type="GO" id="GO:0016020">
    <property type="term" value="C:membrane"/>
    <property type="evidence" value="ECO:0007669"/>
    <property type="project" value="InterPro"/>
</dbReference>
<evidence type="ECO:0000313" key="3">
    <source>
        <dbReference type="Proteomes" id="UP000646667"/>
    </source>
</evidence>
<protein>
    <recommendedName>
        <fullName evidence="1">Cadherin domain-containing protein</fullName>
    </recommendedName>
</protein>
<dbReference type="InterPro" id="IPR015919">
    <property type="entry name" value="Cadherin-like_sf"/>
</dbReference>
<keyword evidence="3" id="KW-1185">Reference proteome</keyword>
<dbReference type="GO" id="GO:0007156">
    <property type="term" value="P:homophilic cell adhesion via plasma membrane adhesion molecules"/>
    <property type="evidence" value="ECO:0007669"/>
    <property type="project" value="InterPro"/>
</dbReference>
<dbReference type="CDD" id="cd11304">
    <property type="entry name" value="Cadherin_repeat"/>
    <property type="match status" value="1"/>
</dbReference>
<dbReference type="EMBL" id="MN988534">
    <property type="protein sequence ID" value="QIG73851.1"/>
    <property type="molecule type" value="Genomic_DNA"/>
</dbReference>
<dbReference type="PROSITE" id="PS50268">
    <property type="entry name" value="CADHERIN_2"/>
    <property type="match status" value="1"/>
</dbReference>
<feature type="domain" description="Cadherin" evidence="1">
    <location>
        <begin position="146"/>
        <end position="236"/>
    </location>
</feature>
<name>A0A7S5UYS5_9CAUD</name>
<evidence type="ECO:0000313" key="2">
    <source>
        <dbReference type="EMBL" id="QIG73851.1"/>
    </source>
</evidence>
<dbReference type="Gene3D" id="2.60.40.60">
    <property type="entry name" value="Cadherins"/>
    <property type="match status" value="1"/>
</dbReference>
<dbReference type="SUPFAM" id="SSF49313">
    <property type="entry name" value="Cadherin-like"/>
    <property type="match status" value="1"/>
</dbReference>
<proteinExistence type="predicted"/>
<dbReference type="InterPro" id="IPR002126">
    <property type="entry name" value="Cadherin-like_dom"/>
</dbReference>
<evidence type="ECO:0000259" key="1">
    <source>
        <dbReference type="PROSITE" id="PS50268"/>
    </source>
</evidence>
<sequence length="390" mass="40754">MTPKQVIVTKYIEDEGPKMSMSMMSSKLGIPVNFMTLGKPRKHGGISHLMHLTLDENQFFDSDPQWTVIGPISDKAVGSTITVSPDNGKFFVVGSNLVVGNVPSTPGTYSFNLIESLPGALNSPRTTAVSVTVLPAPEIVFTGTSSFPEDTSVGTTVGALSVINGNGSYVFTKTVDADSKFSLTGSIIELAAPLDYETKTFHDITFVADSGIYPTATKTIRIQVTNVIEGTLGPTTAMYKNTDAPGTSVAPVTGLDAGASETIVSVSPDDGRLAISGGNLVVKGVAPSSPGTFTATLTTSAGRTLEIAITVNEDVVVSGAVMLLSDGSTYALAGDQSTFDLGIHYSTDIRFSDLPILTVDSTTPDDVILIRTADGSRKITLGDLIDILET</sequence>
<organism evidence="2 3">
    <name type="scientific">Rhizobium phage RHph_N34</name>
    <dbReference type="NCBI Taxonomy" id="2509586"/>
    <lineage>
        <taxon>Viruses</taxon>
        <taxon>Duplodnaviria</taxon>
        <taxon>Heunggongvirae</taxon>
        <taxon>Uroviricota</taxon>
        <taxon>Caudoviricetes</taxon>
        <taxon>Pootjesviridae</taxon>
        <taxon>Staniewskivirinae</taxon>
        <taxon>Trinifflemingvirus</taxon>
        <taxon>Trinifflemingvirus N34</taxon>
    </lineage>
</organism>
<dbReference type="GO" id="GO:0005509">
    <property type="term" value="F:calcium ion binding"/>
    <property type="evidence" value="ECO:0007669"/>
    <property type="project" value="InterPro"/>
</dbReference>